<name>A0A6A7BXK7_9PEZI</name>
<organism evidence="1 2">
    <name type="scientific">Piedraia hortae CBS 480.64</name>
    <dbReference type="NCBI Taxonomy" id="1314780"/>
    <lineage>
        <taxon>Eukaryota</taxon>
        <taxon>Fungi</taxon>
        <taxon>Dikarya</taxon>
        <taxon>Ascomycota</taxon>
        <taxon>Pezizomycotina</taxon>
        <taxon>Dothideomycetes</taxon>
        <taxon>Dothideomycetidae</taxon>
        <taxon>Capnodiales</taxon>
        <taxon>Piedraiaceae</taxon>
        <taxon>Piedraia</taxon>
    </lineage>
</organism>
<evidence type="ECO:0000313" key="1">
    <source>
        <dbReference type="EMBL" id="KAF2859970.1"/>
    </source>
</evidence>
<accession>A0A6A7BXK7</accession>
<evidence type="ECO:0000313" key="2">
    <source>
        <dbReference type="Proteomes" id="UP000799421"/>
    </source>
</evidence>
<dbReference type="AlphaFoldDB" id="A0A6A7BXK7"/>
<gene>
    <name evidence="1" type="ORF">K470DRAFT_258314</name>
</gene>
<sequence length="134" mass="15046">MSQVSDSRYTMAEVANAARRFDPKMLPQGYGVYHASDLSIEGVYATSEGALIALENSEMLGYYVLSEAAYSGERGPNRTNNPEGATIYYDYKCHMSRQPFWHWMLDNYTEMSLQAPCEDCEQQASGRMVAVVCV</sequence>
<dbReference type="EMBL" id="MU005986">
    <property type="protein sequence ID" value="KAF2859970.1"/>
    <property type="molecule type" value="Genomic_DNA"/>
</dbReference>
<dbReference type="Proteomes" id="UP000799421">
    <property type="component" value="Unassembled WGS sequence"/>
</dbReference>
<keyword evidence="2" id="KW-1185">Reference proteome</keyword>
<reference evidence="1" key="1">
    <citation type="journal article" date="2020" name="Stud. Mycol.">
        <title>101 Dothideomycetes genomes: a test case for predicting lifestyles and emergence of pathogens.</title>
        <authorList>
            <person name="Haridas S."/>
            <person name="Albert R."/>
            <person name="Binder M."/>
            <person name="Bloem J."/>
            <person name="Labutti K."/>
            <person name="Salamov A."/>
            <person name="Andreopoulos B."/>
            <person name="Baker S."/>
            <person name="Barry K."/>
            <person name="Bills G."/>
            <person name="Bluhm B."/>
            <person name="Cannon C."/>
            <person name="Castanera R."/>
            <person name="Culley D."/>
            <person name="Daum C."/>
            <person name="Ezra D."/>
            <person name="Gonzalez J."/>
            <person name="Henrissat B."/>
            <person name="Kuo A."/>
            <person name="Liang C."/>
            <person name="Lipzen A."/>
            <person name="Lutzoni F."/>
            <person name="Magnuson J."/>
            <person name="Mondo S."/>
            <person name="Nolan M."/>
            <person name="Ohm R."/>
            <person name="Pangilinan J."/>
            <person name="Park H.-J."/>
            <person name="Ramirez L."/>
            <person name="Alfaro M."/>
            <person name="Sun H."/>
            <person name="Tritt A."/>
            <person name="Yoshinaga Y."/>
            <person name="Zwiers L.-H."/>
            <person name="Turgeon B."/>
            <person name="Goodwin S."/>
            <person name="Spatafora J."/>
            <person name="Crous P."/>
            <person name="Grigoriev I."/>
        </authorList>
    </citation>
    <scope>NUCLEOTIDE SEQUENCE</scope>
    <source>
        <strain evidence="1">CBS 480.64</strain>
    </source>
</reference>
<protein>
    <submittedName>
        <fullName evidence="1">Uncharacterized protein</fullName>
    </submittedName>
</protein>
<proteinExistence type="predicted"/>